<dbReference type="Proteomes" id="UP000663855">
    <property type="component" value="Unassembled WGS sequence"/>
</dbReference>
<evidence type="ECO:0000313" key="2">
    <source>
        <dbReference type="EMBL" id="CAF1439183.1"/>
    </source>
</evidence>
<dbReference type="AlphaFoldDB" id="A0A815NXR7"/>
<name>A0A815NXR7_9BILA</name>
<reference evidence="2" key="1">
    <citation type="submission" date="2021-02" db="EMBL/GenBank/DDBJ databases">
        <authorList>
            <person name="Nowell W R."/>
        </authorList>
    </citation>
    <scope>NUCLEOTIDE SEQUENCE</scope>
</reference>
<dbReference type="PANTHER" id="PTHR23093:SF16">
    <property type="entry name" value="FAM194 C-TERMINAL DOMAIN-CONTAINING PROTEIN"/>
    <property type="match status" value="1"/>
</dbReference>
<dbReference type="InterPro" id="IPR029281">
    <property type="entry name" value="FAM194_C"/>
</dbReference>
<accession>A0A815NXR7</accession>
<protein>
    <recommendedName>
        <fullName evidence="1">FAM194 C-terminal domain-containing protein</fullName>
    </recommendedName>
</protein>
<gene>
    <name evidence="2" type="ORF">CJN711_LOCUS23998</name>
</gene>
<comment type="caution">
    <text evidence="2">The sequence shown here is derived from an EMBL/GenBank/DDBJ whole genome shotgun (WGS) entry which is preliminary data.</text>
</comment>
<evidence type="ECO:0000259" key="1">
    <source>
        <dbReference type="Pfam" id="PF14977"/>
    </source>
</evidence>
<evidence type="ECO:0000313" key="3">
    <source>
        <dbReference type="Proteomes" id="UP000663855"/>
    </source>
</evidence>
<dbReference type="Pfam" id="PF14977">
    <property type="entry name" value="FAM194"/>
    <property type="match status" value="1"/>
</dbReference>
<dbReference type="EMBL" id="CAJNOV010011129">
    <property type="protein sequence ID" value="CAF1439183.1"/>
    <property type="molecule type" value="Genomic_DNA"/>
</dbReference>
<proteinExistence type="predicted"/>
<organism evidence="2 3">
    <name type="scientific">Rotaria magnacalcarata</name>
    <dbReference type="NCBI Taxonomy" id="392030"/>
    <lineage>
        <taxon>Eukaryota</taxon>
        <taxon>Metazoa</taxon>
        <taxon>Spiralia</taxon>
        <taxon>Gnathifera</taxon>
        <taxon>Rotifera</taxon>
        <taxon>Eurotatoria</taxon>
        <taxon>Bdelloidea</taxon>
        <taxon>Philodinida</taxon>
        <taxon>Philodinidae</taxon>
        <taxon>Rotaria</taxon>
    </lineage>
</organism>
<feature type="domain" description="FAM194 C-terminal" evidence="1">
    <location>
        <begin position="443"/>
        <end position="597"/>
    </location>
</feature>
<sequence length="803" mass="92530">MTSDFYFFDQFSRASHTRDVCRTKRDSKDLNQALHQVKLALSIMDENIEQSETSMSISIKKQTNQTIGGSPSVQTTLRKLKIPIIPEILIEELDRTMQIFDNKSDIHSLISSTFKFHRSSTICGEQDIDHKNEFINRRKAVSDISLPKSLVIQLNSTWSDLIQTSKYEYKVWHTKAAKDAWHQYLQQKYSQSNNVEMHLKTADNKSMIRRQTSLCVSRSSLASLSHRESLRKSSKIYFNQSLSRASLSASNISQDNQRLRLLKVIHQESSDHVTETIKNGIHVEFKLSTQTDETIEKSNLDKQNKSSDHVTETIKNGIHVEFKLSTQTDETIEKSNLDKQNIALFDIRKLDDNVHDEMIVLTQDKCKRLLAETKQKIIATTSNQSMEHLKNCRIWFYEDNRNIRNKNHIVKVNDFNRRPKSKFVLAILRNEIPEKYNINIDISETKHKCYIELTDGSSQIYYPSGRLAVLCLPSSSSTTIFFNDTKSMENQFLGLITHAGNVLLMQPKLHARFITNNQHEFAYLCDVKTGIVEKQIRWNSTDNDDINSTLFGDTVQFQLNSFMQLEYQNSSNIRFSFICQNEKFQYQLGVPLSSQTSTSLDLGLIFSLEKNSEEKTCSTKTRKIDSISSNNTTTICKKQPMHSQQLCDGKFDFDQMPMKQELVTLRKQIKHICHNWLKLYRVILGITDTKSDLLSDSQAESSSGRISTETQQAIDNVDHRKSVKQLKNIRILPKQTLINKKIIQSINAQHNLQIDSAEKSQLNLIANSIQQFVPHSNIGREIKQQIYIKHRTISMSAILPTIK</sequence>
<dbReference type="PANTHER" id="PTHR23093">
    <property type="entry name" value="SIMILAR TO CHROMOSOME 3 OPEN READING FRAME 20"/>
    <property type="match status" value="1"/>
</dbReference>